<evidence type="ECO:0000256" key="1">
    <source>
        <dbReference type="ARBA" id="ARBA00005791"/>
    </source>
</evidence>
<dbReference type="SUPFAM" id="SSF52833">
    <property type="entry name" value="Thioredoxin-like"/>
    <property type="match status" value="1"/>
</dbReference>
<evidence type="ECO:0000313" key="8">
    <source>
        <dbReference type="Proteomes" id="UP000500938"/>
    </source>
</evidence>
<dbReference type="RefSeq" id="WP_171225526.1">
    <property type="nucleotide sequence ID" value="NZ_CP053085.1"/>
</dbReference>
<gene>
    <name evidence="7" type="ORF">HKW67_11535</name>
</gene>
<keyword evidence="3" id="KW-0560">Oxidoreductase</keyword>
<name>A0A6M4IN17_9BACT</name>
<protein>
    <submittedName>
        <fullName evidence="7">Thioredoxin domain-containing protein</fullName>
    </submittedName>
</protein>
<keyword evidence="8" id="KW-1185">Reference proteome</keyword>
<dbReference type="Pfam" id="PF13462">
    <property type="entry name" value="Thioredoxin_4"/>
    <property type="match status" value="1"/>
</dbReference>
<feature type="domain" description="Thioredoxin-like fold" evidence="6">
    <location>
        <begin position="4"/>
        <end position="154"/>
    </location>
</feature>
<dbReference type="AlphaFoldDB" id="A0A6M4IN17"/>
<dbReference type="InterPro" id="IPR012336">
    <property type="entry name" value="Thioredoxin-like_fold"/>
</dbReference>
<dbReference type="InterPro" id="IPR036249">
    <property type="entry name" value="Thioredoxin-like_sf"/>
</dbReference>
<evidence type="ECO:0000256" key="4">
    <source>
        <dbReference type="ARBA" id="ARBA00023157"/>
    </source>
</evidence>
<dbReference type="PANTHER" id="PTHR13887">
    <property type="entry name" value="GLUTATHIONE S-TRANSFERASE KAPPA"/>
    <property type="match status" value="1"/>
</dbReference>
<evidence type="ECO:0000256" key="3">
    <source>
        <dbReference type="ARBA" id="ARBA00023002"/>
    </source>
</evidence>
<dbReference type="GO" id="GO:0016491">
    <property type="term" value="F:oxidoreductase activity"/>
    <property type="evidence" value="ECO:0007669"/>
    <property type="project" value="UniProtKB-KW"/>
</dbReference>
<dbReference type="Proteomes" id="UP000500938">
    <property type="component" value="Chromosome"/>
</dbReference>
<proteinExistence type="inferred from homology"/>
<reference evidence="7 8" key="1">
    <citation type="submission" date="2020-05" db="EMBL/GenBank/DDBJ databases">
        <title>Complete genome sequence of Gemmatimonas greenlandica TET16.</title>
        <authorList>
            <person name="Zeng Y."/>
        </authorList>
    </citation>
    <scope>NUCLEOTIDE SEQUENCE [LARGE SCALE GENOMIC DNA]</scope>
    <source>
        <strain evidence="7 8">TET16</strain>
    </source>
</reference>
<keyword evidence="4" id="KW-1015">Disulfide bond</keyword>
<evidence type="ECO:0000259" key="6">
    <source>
        <dbReference type="Pfam" id="PF13462"/>
    </source>
</evidence>
<evidence type="ECO:0000256" key="2">
    <source>
        <dbReference type="ARBA" id="ARBA00022729"/>
    </source>
</evidence>
<evidence type="ECO:0000256" key="5">
    <source>
        <dbReference type="ARBA" id="ARBA00023284"/>
    </source>
</evidence>
<comment type="similarity">
    <text evidence="1">Belongs to the thioredoxin family. DsbA subfamily.</text>
</comment>
<keyword evidence="2" id="KW-0732">Signal</keyword>
<dbReference type="PANTHER" id="PTHR13887:SF14">
    <property type="entry name" value="DISULFIDE BOND FORMATION PROTEIN D"/>
    <property type="match status" value="1"/>
</dbReference>
<dbReference type="Gene3D" id="3.40.30.10">
    <property type="entry name" value="Glutaredoxin"/>
    <property type="match status" value="1"/>
</dbReference>
<dbReference type="CDD" id="cd02972">
    <property type="entry name" value="DsbA_family"/>
    <property type="match status" value="1"/>
</dbReference>
<organism evidence="7 8">
    <name type="scientific">Gemmatimonas groenlandica</name>
    <dbReference type="NCBI Taxonomy" id="2732249"/>
    <lineage>
        <taxon>Bacteria</taxon>
        <taxon>Pseudomonadati</taxon>
        <taxon>Gemmatimonadota</taxon>
        <taxon>Gemmatimonadia</taxon>
        <taxon>Gemmatimonadales</taxon>
        <taxon>Gemmatimonadaceae</taxon>
        <taxon>Gemmatimonas</taxon>
    </lineage>
</organism>
<sequence length="163" mass="18077">MVTAPDTLLIFADYQCPACKRFERLLSDYARSSSSELTIGYLQFPLPSHPQAVRAANVAECANRLGRFSLAHHLLFEVQDTLSRFNVAEIAKRVQSVDSAAFVRCAEQSDTSAAVVESIKLARRLGVRATPTLIVNGWLTGVPSDARELAEWLQRTRRGNPPY</sequence>
<accession>A0A6M4IN17</accession>
<keyword evidence="5" id="KW-0676">Redox-active center</keyword>
<evidence type="ECO:0000313" key="7">
    <source>
        <dbReference type="EMBL" id="QJR36093.1"/>
    </source>
</evidence>
<dbReference type="KEGG" id="ggr:HKW67_11535"/>
<dbReference type="EMBL" id="CP053085">
    <property type="protein sequence ID" value="QJR36093.1"/>
    <property type="molecule type" value="Genomic_DNA"/>
</dbReference>